<dbReference type="RefSeq" id="WP_170122159.1">
    <property type="nucleotide sequence ID" value="NZ_QAYG01000008.1"/>
</dbReference>
<evidence type="ECO:0000256" key="1">
    <source>
        <dbReference type="SAM" id="Phobius"/>
    </source>
</evidence>
<keyword evidence="3" id="KW-1185">Reference proteome</keyword>
<keyword evidence="1" id="KW-0812">Transmembrane</keyword>
<comment type="caution">
    <text evidence="2">The sequence shown here is derived from an EMBL/GenBank/DDBJ whole genome shotgun (WGS) entry which is preliminary data.</text>
</comment>
<dbReference type="PROSITE" id="PS51257">
    <property type="entry name" value="PROKAR_LIPOPROTEIN"/>
    <property type="match status" value="1"/>
</dbReference>
<dbReference type="AlphaFoldDB" id="A0A2T5V5S9"/>
<sequence>MKTALIAIVVIILACVAVFFGFGRERTWEILFGPADLGPVNDFADLKRPKTPNTFLACPREVCVREEPDLVPPVFAADPHELRQALRQIIEAEPRVEHVAGDADGLGDRYIQRTRFMRFPDTIVIRYLPVDVGRTTLVIYSRSKIGSSDYGVNEERVRRWLRALELAVPPIAAA</sequence>
<keyword evidence="1" id="KW-0472">Membrane</keyword>
<evidence type="ECO:0000313" key="3">
    <source>
        <dbReference type="Proteomes" id="UP000244081"/>
    </source>
</evidence>
<evidence type="ECO:0000313" key="2">
    <source>
        <dbReference type="EMBL" id="PTW59109.1"/>
    </source>
</evidence>
<dbReference type="Proteomes" id="UP000244081">
    <property type="component" value="Unassembled WGS sequence"/>
</dbReference>
<accession>A0A2T5V5S9</accession>
<proteinExistence type="predicted"/>
<protein>
    <submittedName>
        <fullName evidence="2">Uncharacterized protein (DUF1499 family)</fullName>
    </submittedName>
</protein>
<keyword evidence="1" id="KW-1133">Transmembrane helix</keyword>
<feature type="transmembrane region" description="Helical" evidence="1">
    <location>
        <begin position="6"/>
        <end position="23"/>
    </location>
</feature>
<reference evidence="2 3" key="1">
    <citation type="submission" date="2018-04" db="EMBL/GenBank/DDBJ databases">
        <title>Genomic Encyclopedia of Archaeal and Bacterial Type Strains, Phase II (KMG-II): from individual species to whole genera.</title>
        <authorList>
            <person name="Goeker M."/>
        </authorList>
    </citation>
    <scope>NUCLEOTIDE SEQUENCE [LARGE SCALE GENOMIC DNA]</scope>
    <source>
        <strain evidence="2 3">DSM 23382</strain>
    </source>
</reference>
<gene>
    <name evidence="2" type="ORF">C8N35_108146</name>
</gene>
<dbReference type="EMBL" id="QAYG01000008">
    <property type="protein sequence ID" value="PTW59109.1"/>
    <property type="molecule type" value="Genomic_DNA"/>
</dbReference>
<organism evidence="2 3">
    <name type="scientific">Breoghania corrubedonensis</name>
    <dbReference type="NCBI Taxonomy" id="665038"/>
    <lineage>
        <taxon>Bacteria</taxon>
        <taxon>Pseudomonadati</taxon>
        <taxon>Pseudomonadota</taxon>
        <taxon>Alphaproteobacteria</taxon>
        <taxon>Hyphomicrobiales</taxon>
        <taxon>Stappiaceae</taxon>
        <taxon>Breoghania</taxon>
    </lineage>
</organism>
<dbReference type="InterPro" id="IPR010865">
    <property type="entry name" value="DUF1499"/>
</dbReference>
<dbReference type="Pfam" id="PF07386">
    <property type="entry name" value="DUF1499"/>
    <property type="match status" value="1"/>
</dbReference>
<name>A0A2T5V5S9_9HYPH</name>